<sequence length="80" mass="9278">MDAFFDIVAEFLGGVWKIIRYGIALFYLACNVALHGVLSTIDKVLEDNPGDFLFKILLYLTMPLRAIFFFFNNFFEEITK</sequence>
<reference evidence="2 3" key="1">
    <citation type="journal article" date="2016" name="Nat. Commun.">
        <title>Thousands of microbial genomes shed light on interconnected biogeochemical processes in an aquifer system.</title>
        <authorList>
            <person name="Anantharaman K."/>
            <person name="Brown C.T."/>
            <person name="Hug L.A."/>
            <person name="Sharon I."/>
            <person name="Castelle C.J."/>
            <person name="Probst A.J."/>
            <person name="Thomas B.C."/>
            <person name="Singh A."/>
            <person name="Wilkins M.J."/>
            <person name="Karaoz U."/>
            <person name="Brodie E.L."/>
            <person name="Williams K.H."/>
            <person name="Hubbard S.S."/>
            <person name="Banfield J.F."/>
        </authorList>
    </citation>
    <scope>NUCLEOTIDE SEQUENCE [LARGE SCALE GENOMIC DNA]</scope>
</reference>
<gene>
    <name evidence="2" type="ORF">A2928_00735</name>
</gene>
<dbReference type="EMBL" id="MHRX01000036">
    <property type="protein sequence ID" value="OHA33058.1"/>
    <property type="molecule type" value="Genomic_DNA"/>
</dbReference>
<evidence type="ECO:0000313" key="2">
    <source>
        <dbReference type="EMBL" id="OHA33058.1"/>
    </source>
</evidence>
<keyword evidence="1" id="KW-1133">Transmembrane helix</keyword>
<evidence type="ECO:0000256" key="1">
    <source>
        <dbReference type="SAM" id="Phobius"/>
    </source>
</evidence>
<protein>
    <submittedName>
        <fullName evidence="2">Uncharacterized protein</fullName>
    </submittedName>
</protein>
<accession>A0A1G2NA99</accession>
<proteinExistence type="predicted"/>
<keyword evidence="1" id="KW-0472">Membrane</keyword>
<organism evidence="2 3">
    <name type="scientific">Candidatus Taylorbacteria bacterium RIFCSPLOWO2_01_FULL_45_15b</name>
    <dbReference type="NCBI Taxonomy" id="1802319"/>
    <lineage>
        <taxon>Bacteria</taxon>
        <taxon>Candidatus Tayloriibacteriota</taxon>
    </lineage>
</organism>
<dbReference type="Proteomes" id="UP000176221">
    <property type="component" value="Unassembled WGS sequence"/>
</dbReference>
<keyword evidence="1" id="KW-0812">Transmembrane</keyword>
<feature type="transmembrane region" description="Helical" evidence="1">
    <location>
        <begin position="53"/>
        <end position="75"/>
    </location>
</feature>
<evidence type="ECO:0000313" key="3">
    <source>
        <dbReference type="Proteomes" id="UP000176221"/>
    </source>
</evidence>
<feature type="transmembrane region" description="Helical" evidence="1">
    <location>
        <begin position="21"/>
        <end position="41"/>
    </location>
</feature>
<comment type="caution">
    <text evidence="2">The sequence shown here is derived from an EMBL/GenBank/DDBJ whole genome shotgun (WGS) entry which is preliminary data.</text>
</comment>
<dbReference type="AlphaFoldDB" id="A0A1G2NA99"/>
<name>A0A1G2NA99_9BACT</name>